<evidence type="ECO:0000256" key="1">
    <source>
        <dbReference type="SAM" id="MobiDB-lite"/>
    </source>
</evidence>
<dbReference type="InterPro" id="IPR011333">
    <property type="entry name" value="SKP1/BTB/POZ_sf"/>
</dbReference>
<sequence>MSRTMANFFDPSWLAGGIISLLLGPDLQTWNVHEKLLVHNSPYFARLLSAKDAAGEKKTEGLAAASPAPAPAAYGHFGQTSSPVQQQPQGFSQTSSRAQTPGPAQPQGYGGHITQSPVQFQGFGHTPGLSHAHGLAQPHGLGQGFGPGAGPANTPTSHKNSGIMLPDIDPKLFNMFLRWGYGNAFATAGNTGSFRLPAPSNDPDGASVRDYLGVYVLGYKLECIGLRNACLDVLYDHLGPATADHLCLAMKDVAFVFENTPKESPMRRFLTAHLLFYMFCLSRRGSALPEEWGTVLEKGDFGISWTLIRMLGDWNWAMGDNVPVMIIRPRSEFYEKTAAQKQRLRHLASLGRIGSLPDEGENSTRAVMIKREEGAVGQSGLRQAATSVQVLQGEAAAAASQETTAPPPARQSALLGGTPGPRVGPVRANRRFGRGGPGGGDHPAEPYHIDG</sequence>
<accession>A0AA39ZM23</accession>
<dbReference type="SUPFAM" id="SSF54695">
    <property type="entry name" value="POZ domain"/>
    <property type="match status" value="1"/>
</dbReference>
<protein>
    <recommendedName>
        <fullName evidence="4">BTB domain-containing protein</fullName>
    </recommendedName>
</protein>
<feature type="compositionally biased region" description="Basic and acidic residues" evidence="1">
    <location>
        <begin position="442"/>
        <end position="451"/>
    </location>
</feature>
<organism evidence="2 3">
    <name type="scientific">Cercophora samala</name>
    <dbReference type="NCBI Taxonomy" id="330535"/>
    <lineage>
        <taxon>Eukaryota</taxon>
        <taxon>Fungi</taxon>
        <taxon>Dikarya</taxon>
        <taxon>Ascomycota</taxon>
        <taxon>Pezizomycotina</taxon>
        <taxon>Sordariomycetes</taxon>
        <taxon>Sordariomycetidae</taxon>
        <taxon>Sordariales</taxon>
        <taxon>Lasiosphaeriaceae</taxon>
        <taxon>Cercophora</taxon>
    </lineage>
</organism>
<dbReference type="Gene3D" id="3.30.710.10">
    <property type="entry name" value="Potassium Channel Kv1.1, Chain A"/>
    <property type="match status" value="1"/>
</dbReference>
<dbReference type="Proteomes" id="UP001174997">
    <property type="component" value="Unassembled WGS sequence"/>
</dbReference>
<gene>
    <name evidence="2" type="ORF">QBC41DRAFT_342957</name>
</gene>
<feature type="compositionally biased region" description="Polar residues" evidence="1">
    <location>
        <begin position="78"/>
        <end position="99"/>
    </location>
</feature>
<evidence type="ECO:0008006" key="4">
    <source>
        <dbReference type="Google" id="ProtNLM"/>
    </source>
</evidence>
<dbReference type="PANTHER" id="PTHR47843">
    <property type="entry name" value="BTB DOMAIN-CONTAINING PROTEIN-RELATED"/>
    <property type="match status" value="1"/>
</dbReference>
<proteinExistence type="predicted"/>
<name>A0AA39ZM23_9PEZI</name>
<feature type="region of interest" description="Disordered" evidence="1">
    <location>
        <begin position="397"/>
        <end position="451"/>
    </location>
</feature>
<keyword evidence="3" id="KW-1185">Reference proteome</keyword>
<dbReference type="PANTHER" id="PTHR47843:SF2">
    <property type="entry name" value="BTB DOMAIN-CONTAINING PROTEIN"/>
    <property type="match status" value="1"/>
</dbReference>
<evidence type="ECO:0000313" key="3">
    <source>
        <dbReference type="Proteomes" id="UP001174997"/>
    </source>
</evidence>
<comment type="caution">
    <text evidence="2">The sequence shown here is derived from an EMBL/GenBank/DDBJ whole genome shotgun (WGS) entry which is preliminary data.</text>
</comment>
<feature type="region of interest" description="Disordered" evidence="1">
    <location>
        <begin position="59"/>
        <end position="162"/>
    </location>
</feature>
<reference evidence="2" key="1">
    <citation type="submission" date="2023-06" db="EMBL/GenBank/DDBJ databases">
        <title>Genome-scale phylogeny and comparative genomics of the fungal order Sordariales.</title>
        <authorList>
            <consortium name="Lawrence Berkeley National Laboratory"/>
            <person name="Hensen N."/>
            <person name="Bonometti L."/>
            <person name="Westerberg I."/>
            <person name="Brannstrom I.O."/>
            <person name="Guillou S."/>
            <person name="Cros-Aarteil S."/>
            <person name="Calhoun S."/>
            <person name="Haridas S."/>
            <person name="Kuo A."/>
            <person name="Mondo S."/>
            <person name="Pangilinan J."/>
            <person name="Riley R."/>
            <person name="Labutti K."/>
            <person name="Andreopoulos B."/>
            <person name="Lipzen A."/>
            <person name="Chen C."/>
            <person name="Yanf M."/>
            <person name="Daum C."/>
            <person name="Ng V."/>
            <person name="Clum A."/>
            <person name="Steindorff A."/>
            <person name="Ohm R."/>
            <person name="Martin F."/>
            <person name="Silar P."/>
            <person name="Natvig D."/>
            <person name="Lalanne C."/>
            <person name="Gautier V."/>
            <person name="Ament-Velasquez S.L."/>
            <person name="Kruys A."/>
            <person name="Hutchinson M.I."/>
            <person name="Powell A.J."/>
            <person name="Barry K."/>
            <person name="Miller A.N."/>
            <person name="Grigoriev I.V."/>
            <person name="Debuchy R."/>
            <person name="Gladieux P."/>
            <person name="Thoren M.H."/>
            <person name="Johannesson H."/>
        </authorList>
    </citation>
    <scope>NUCLEOTIDE SEQUENCE</scope>
    <source>
        <strain evidence="2">CBS 307.81</strain>
    </source>
</reference>
<feature type="compositionally biased region" description="Low complexity" evidence="1">
    <location>
        <begin position="63"/>
        <end position="73"/>
    </location>
</feature>
<dbReference type="EMBL" id="JAULSY010000006">
    <property type="protein sequence ID" value="KAK0673438.1"/>
    <property type="molecule type" value="Genomic_DNA"/>
</dbReference>
<evidence type="ECO:0000313" key="2">
    <source>
        <dbReference type="EMBL" id="KAK0673438.1"/>
    </source>
</evidence>
<dbReference type="AlphaFoldDB" id="A0AA39ZM23"/>